<evidence type="ECO:0000313" key="1">
    <source>
        <dbReference type="EMBL" id="SVD04488.1"/>
    </source>
</evidence>
<gene>
    <name evidence="1" type="ORF">METZ01_LOCUS357342</name>
</gene>
<organism evidence="1">
    <name type="scientific">marine metagenome</name>
    <dbReference type="NCBI Taxonomy" id="408172"/>
    <lineage>
        <taxon>unclassified sequences</taxon>
        <taxon>metagenomes</taxon>
        <taxon>ecological metagenomes</taxon>
    </lineage>
</organism>
<name>A0A382S5R6_9ZZZZ</name>
<proteinExistence type="predicted"/>
<feature type="non-terminal residue" evidence="1">
    <location>
        <position position="154"/>
    </location>
</feature>
<evidence type="ECO:0008006" key="2">
    <source>
        <dbReference type="Google" id="ProtNLM"/>
    </source>
</evidence>
<accession>A0A382S5R6</accession>
<reference evidence="1" key="1">
    <citation type="submission" date="2018-05" db="EMBL/GenBank/DDBJ databases">
        <authorList>
            <person name="Lanie J.A."/>
            <person name="Ng W.-L."/>
            <person name="Kazmierczak K.M."/>
            <person name="Andrzejewski T.M."/>
            <person name="Davidsen T.M."/>
            <person name="Wayne K.J."/>
            <person name="Tettelin H."/>
            <person name="Glass J.I."/>
            <person name="Rusch D."/>
            <person name="Podicherti R."/>
            <person name="Tsui H.-C.T."/>
            <person name="Winkler M.E."/>
        </authorList>
    </citation>
    <scope>NUCLEOTIDE SEQUENCE</scope>
</reference>
<dbReference type="EMBL" id="UINC01126176">
    <property type="protein sequence ID" value="SVD04488.1"/>
    <property type="molecule type" value="Genomic_DNA"/>
</dbReference>
<protein>
    <recommendedName>
        <fullName evidence="2">DNA primase</fullName>
    </recommendedName>
</protein>
<dbReference type="AlphaFoldDB" id="A0A382S5R6"/>
<sequence>MSFVDAKYIGLVSVRLQKFSKKKEGLYAFRCPYCGDSQKNKNKTRGYIYRSKNDHNFKCHNCGLSRSFTNFLKDQDVSLYDEYVMERYKSGLTGRATNTSNPVVPSSKPNFVKKSFDLPRISELNKSHPARIYLSKRRIPEDRLTDLYYCDKFR</sequence>